<reference evidence="1" key="1">
    <citation type="journal article" date="2019" name="bioRxiv">
        <title>The Genome of the Zebra Mussel, Dreissena polymorpha: A Resource for Invasive Species Research.</title>
        <authorList>
            <person name="McCartney M.A."/>
            <person name="Auch B."/>
            <person name="Kono T."/>
            <person name="Mallez S."/>
            <person name="Zhang Y."/>
            <person name="Obille A."/>
            <person name="Becker A."/>
            <person name="Abrahante J.E."/>
            <person name="Garbe J."/>
            <person name="Badalamenti J.P."/>
            <person name="Herman A."/>
            <person name="Mangelson H."/>
            <person name="Liachko I."/>
            <person name="Sullivan S."/>
            <person name="Sone E.D."/>
            <person name="Koren S."/>
            <person name="Silverstein K.A.T."/>
            <person name="Beckman K.B."/>
            <person name="Gohl D.M."/>
        </authorList>
    </citation>
    <scope>NUCLEOTIDE SEQUENCE</scope>
    <source>
        <strain evidence="1">Duluth1</strain>
        <tissue evidence="1">Whole animal</tissue>
    </source>
</reference>
<name>A0A9D4L6R1_DREPO</name>
<reference evidence="1" key="2">
    <citation type="submission" date="2020-11" db="EMBL/GenBank/DDBJ databases">
        <authorList>
            <person name="McCartney M.A."/>
            <person name="Auch B."/>
            <person name="Kono T."/>
            <person name="Mallez S."/>
            <person name="Becker A."/>
            <person name="Gohl D.M."/>
            <person name="Silverstein K.A.T."/>
            <person name="Koren S."/>
            <person name="Bechman K.B."/>
            <person name="Herman A."/>
            <person name="Abrahante J.E."/>
            <person name="Garbe J."/>
        </authorList>
    </citation>
    <scope>NUCLEOTIDE SEQUENCE</scope>
    <source>
        <strain evidence="1">Duluth1</strain>
        <tissue evidence="1">Whole animal</tissue>
    </source>
</reference>
<dbReference type="AlphaFoldDB" id="A0A9D4L6R1"/>
<organism evidence="1 2">
    <name type="scientific">Dreissena polymorpha</name>
    <name type="common">Zebra mussel</name>
    <name type="synonym">Mytilus polymorpha</name>
    <dbReference type="NCBI Taxonomy" id="45954"/>
    <lineage>
        <taxon>Eukaryota</taxon>
        <taxon>Metazoa</taxon>
        <taxon>Spiralia</taxon>
        <taxon>Lophotrochozoa</taxon>
        <taxon>Mollusca</taxon>
        <taxon>Bivalvia</taxon>
        <taxon>Autobranchia</taxon>
        <taxon>Heteroconchia</taxon>
        <taxon>Euheterodonta</taxon>
        <taxon>Imparidentia</taxon>
        <taxon>Neoheterodontei</taxon>
        <taxon>Myida</taxon>
        <taxon>Dreissenoidea</taxon>
        <taxon>Dreissenidae</taxon>
        <taxon>Dreissena</taxon>
    </lineage>
</organism>
<proteinExistence type="predicted"/>
<accession>A0A9D4L6R1</accession>
<dbReference type="Proteomes" id="UP000828390">
    <property type="component" value="Unassembled WGS sequence"/>
</dbReference>
<keyword evidence="2" id="KW-1185">Reference proteome</keyword>
<dbReference type="EMBL" id="JAIWYP010000003">
    <property type="protein sequence ID" value="KAH3852289.1"/>
    <property type="molecule type" value="Genomic_DNA"/>
</dbReference>
<protein>
    <submittedName>
        <fullName evidence="1">Uncharacterized protein</fullName>
    </submittedName>
</protein>
<gene>
    <name evidence="1" type="ORF">DPMN_094792</name>
</gene>
<evidence type="ECO:0000313" key="2">
    <source>
        <dbReference type="Proteomes" id="UP000828390"/>
    </source>
</evidence>
<sequence length="54" mass="5649">MSSLLILRQPIITARPGSAVYYPLITARPGLIIGPQGVCDLGPIITARPGSAVY</sequence>
<evidence type="ECO:0000313" key="1">
    <source>
        <dbReference type="EMBL" id="KAH3852289.1"/>
    </source>
</evidence>
<comment type="caution">
    <text evidence="1">The sequence shown here is derived from an EMBL/GenBank/DDBJ whole genome shotgun (WGS) entry which is preliminary data.</text>
</comment>